<organism evidence="2 3">
    <name type="scientific">Perkinsus olseni</name>
    <name type="common">Perkinsus atlanticus</name>
    <dbReference type="NCBI Taxonomy" id="32597"/>
    <lineage>
        <taxon>Eukaryota</taxon>
        <taxon>Sar</taxon>
        <taxon>Alveolata</taxon>
        <taxon>Perkinsozoa</taxon>
        <taxon>Perkinsea</taxon>
        <taxon>Perkinsida</taxon>
        <taxon>Perkinsidae</taxon>
        <taxon>Perkinsus</taxon>
    </lineage>
</organism>
<name>A0A7J6PTJ5_PEROL</name>
<feature type="region of interest" description="Disordered" evidence="1">
    <location>
        <begin position="1258"/>
        <end position="1348"/>
    </location>
</feature>
<feature type="region of interest" description="Disordered" evidence="1">
    <location>
        <begin position="1443"/>
        <end position="1499"/>
    </location>
</feature>
<feature type="region of interest" description="Disordered" evidence="1">
    <location>
        <begin position="1653"/>
        <end position="1686"/>
    </location>
</feature>
<feature type="region of interest" description="Disordered" evidence="1">
    <location>
        <begin position="544"/>
        <end position="577"/>
    </location>
</feature>
<feature type="region of interest" description="Disordered" evidence="1">
    <location>
        <begin position="965"/>
        <end position="1001"/>
    </location>
</feature>
<feature type="compositionally biased region" description="Low complexity" evidence="1">
    <location>
        <begin position="155"/>
        <end position="169"/>
    </location>
</feature>
<feature type="compositionally biased region" description="Low complexity" evidence="1">
    <location>
        <begin position="98"/>
        <end position="110"/>
    </location>
</feature>
<feature type="compositionally biased region" description="Basic and acidic residues" evidence="1">
    <location>
        <begin position="1367"/>
        <end position="1382"/>
    </location>
</feature>
<feature type="compositionally biased region" description="Low complexity" evidence="1">
    <location>
        <begin position="181"/>
        <end position="199"/>
    </location>
</feature>
<feature type="compositionally biased region" description="Basic and acidic residues" evidence="1">
    <location>
        <begin position="559"/>
        <end position="568"/>
    </location>
</feature>
<proteinExistence type="predicted"/>
<protein>
    <submittedName>
        <fullName evidence="2">Uncharacterized protein</fullName>
    </submittedName>
</protein>
<comment type="caution">
    <text evidence="2">The sequence shown here is derived from an EMBL/GenBank/DDBJ whole genome shotgun (WGS) entry which is preliminary data.</text>
</comment>
<feature type="compositionally biased region" description="Polar residues" evidence="1">
    <location>
        <begin position="1082"/>
        <end position="1094"/>
    </location>
</feature>
<feature type="compositionally biased region" description="Basic and acidic residues" evidence="1">
    <location>
        <begin position="1275"/>
        <end position="1292"/>
    </location>
</feature>
<evidence type="ECO:0000313" key="2">
    <source>
        <dbReference type="EMBL" id="KAF4699524.1"/>
    </source>
</evidence>
<feature type="compositionally biased region" description="Basic and acidic residues" evidence="1">
    <location>
        <begin position="985"/>
        <end position="997"/>
    </location>
</feature>
<feature type="region of interest" description="Disordered" evidence="1">
    <location>
        <begin position="626"/>
        <end position="670"/>
    </location>
</feature>
<sequence>MSTTTGMQVRKQLRNTIRWPSIEGKEQGANSGDRSDSPNSLSKGDGKRSSAGGTTTTAGVRSPRTLAAVAKSLATASAGKVPPPGELFKLSGKLENTARQAAAQAQLRSGPGRRGSRRRSSAGSGDRPMAVAAHVPRHTANAALQRQRREKELEQAAQARQLRQAILAERPLRMGAGSRTLPAPLGGAPKAAAAAAADGKGARHHRPSLAATSRDTLTQVYGGRDGRRRPASNGGSRRCSRSLPPPKGRSTPPSSATKRPDGRCTPFSEGCVSPRDDLEVPQPLPRKRKEPTKRRRRPGLPTRERERSPLRKRLRRKTLDKAAKLRRTLVTTRSQTVLQEEEEGETPVRSSPTISGSVGTEGSSGSTHRYGSHTASSSSGGSGDETGSPSDGEPCEEELSPLITSISVSTPLMKEDPALRRSKRTVATNTSPPRKRLLPPPTSLQEEPPHPVSAAQSEVSSSLRDAARAHGLTITNLGGLRDNSLQQNSSTSPLHWSQASEEFLGTFCSAHGLTLVNIAQSFPSPTSPETLYSSLPATTLPATTAAAAPAWQQPQNSEKPLRYPRPEPDTSPQDVVVVDRTAASVTPGPGEEVSDDLEGFLKGISSAQRSPLPSAAKPWTRSRVLPQRYAFDGPGRSRSDSMGDLRGPVRGHTTSADSRGVAEEQDDDDIAADVDDGMRIIDIVTNMRSSLLLLLPSGVELGHSYPDITSGDHHRHGVEAPPPPLSSATVSVQANLDVPSLPEPPTIMSTGAASTADSGGGLMLVDFNTQRRPPIRISSPSHSRSAGPRQVMGASSSTAEETSDILPESLYDSIGISHISSDGDGDATEEQQPSPTGAALAHCDELEDIYTKAEPVYSTSGSSLPTGTATPSLPSGTASPATEKEEEGFGLSQGGFQGLRAEDLSHQARLALDHMDRTDELMRLADCADLQRRHHRMVRQQVGDALAAEERHSQRLARAQQVFREMGGPRDGGSSGRDGTAQTDSHAEPEGPLREGEGTTVPMGVQTMAPWEATAPSVEAIGLQTEVGRLEMEIDSDHSLPASDALDQALRRGGSFQGPLPSLSYPMWTQTEAPSRGVDQAVQPTPSVSSSASNRRWDGSRRSEGGSPRVMASCSSSPSSRTYSMVGFEDEEATASEVSVVQPGSAVTSSFHSDISLPFATPFSDWRSASTGRGPGSDPEEASILSASAALEGHLNLTYRNLRTERSQHGGAEASEAALRSSHTSLYESRLSNSPSSAASILTELTVDGRHNVSVEEVSGALARRRKKAEEDVEERIRSSREKMAAGKERDIPSPQKRRRERRRAAEDRKRRQRGAKVGSARLSLERLSGGSQRDSRESSGSSTDSLSIIIRDAERRLLSQQQRLRSKNEAAAKDAKATEEALRDNEAKLRKVGYLKELKREIADARRESEGPFDITQPFEMAAELSPAGATAAVPETLSADEEAAARATDTITGSPEASRADTVEEAIVEVPSPGLLPGVDEEGLAGTDDDRKSVSSTLQRIHAVEVQNEDDSHSKLEVVGTALARPELPSASSPDTLLRTPDSDNEADYLEEETSRDLSDSAVLIADPVEAAKAVAEAKVPSVRKEATTGGAGQGSGHHEYESSSEQFLEVARFEAKSPVVTKESAEDLEIDKMEVVEEAPVQSPELVTVLTRPPTAASSSSRGSSSAHRVEGELTAGSNSVSPIPNNDALLGWARGLPQAELDQCVELITEHVLESLLDDRALERRVLSTLARGDSAVEDGDTEDACRHLHEERLASSKAAAAAVVEEAQMKFSGTAEMVDSVAIEGGLTDTALPAEMQSKVPTLSGYTCRLLWESCIELAQQPSEAHRTCALWSKRFPGTKSPLTPFVAVMNSWASIQLQLNQILEMNFDLRMRADTGLHHSEVQQAEERRVDEMAMRAVSGIAITGVTALFDWRQRRSMRSRILEDVDEQVFGALVEDFALELRDEYEEGGG</sequence>
<feature type="compositionally biased region" description="Low complexity" evidence="1">
    <location>
        <begin position="1107"/>
        <end position="1123"/>
    </location>
</feature>
<feature type="region of interest" description="Disordered" evidence="1">
    <location>
        <begin position="856"/>
        <end position="896"/>
    </location>
</feature>
<accession>A0A7J6PTJ5</accession>
<feature type="region of interest" description="Disordered" evidence="1">
    <location>
        <begin position="1"/>
        <end position="464"/>
    </location>
</feature>
<feature type="compositionally biased region" description="Acidic residues" evidence="1">
    <location>
        <begin position="1545"/>
        <end position="1554"/>
    </location>
</feature>
<feature type="compositionally biased region" description="Polar residues" evidence="1">
    <location>
        <begin position="329"/>
        <end position="338"/>
    </location>
</feature>
<dbReference type="EMBL" id="JABANM010034504">
    <property type="protein sequence ID" value="KAF4699524.1"/>
    <property type="molecule type" value="Genomic_DNA"/>
</dbReference>
<feature type="compositionally biased region" description="Basic and acidic residues" evidence="1">
    <location>
        <begin position="1095"/>
        <end position="1104"/>
    </location>
</feature>
<feature type="compositionally biased region" description="Polar residues" evidence="1">
    <location>
        <begin position="857"/>
        <end position="880"/>
    </location>
</feature>
<evidence type="ECO:0000256" key="1">
    <source>
        <dbReference type="SAM" id="MobiDB-lite"/>
    </source>
</evidence>
<feature type="compositionally biased region" description="Low complexity" evidence="1">
    <location>
        <begin position="812"/>
        <end position="822"/>
    </location>
</feature>
<feature type="region of interest" description="Disordered" evidence="1">
    <location>
        <begin position="772"/>
        <end position="838"/>
    </location>
</feature>
<feature type="compositionally biased region" description="Low complexity" evidence="1">
    <location>
        <begin position="772"/>
        <end position="789"/>
    </location>
</feature>
<feature type="compositionally biased region" description="Polar residues" evidence="1">
    <location>
        <begin position="454"/>
        <end position="463"/>
    </location>
</feature>
<feature type="region of interest" description="Disordered" evidence="1">
    <location>
        <begin position="1584"/>
        <end position="1607"/>
    </location>
</feature>
<feature type="compositionally biased region" description="Low complexity" evidence="1">
    <location>
        <begin position="1659"/>
        <end position="1670"/>
    </location>
</feature>
<feature type="compositionally biased region" description="Low complexity" evidence="1">
    <location>
        <begin position="51"/>
        <end position="78"/>
    </location>
</feature>
<feature type="region of interest" description="Disordered" evidence="1">
    <location>
        <begin position="1362"/>
        <end position="1382"/>
    </location>
</feature>
<dbReference type="Proteomes" id="UP000574390">
    <property type="component" value="Unassembled WGS sequence"/>
</dbReference>
<feature type="compositionally biased region" description="Polar residues" evidence="1">
    <location>
        <begin position="28"/>
        <end position="42"/>
    </location>
</feature>
<evidence type="ECO:0000313" key="3">
    <source>
        <dbReference type="Proteomes" id="UP000574390"/>
    </source>
</evidence>
<reference evidence="2 3" key="1">
    <citation type="submission" date="2020-04" db="EMBL/GenBank/DDBJ databases">
        <title>Perkinsus olseni comparative genomics.</title>
        <authorList>
            <person name="Bogema D.R."/>
        </authorList>
    </citation>
    <scope>NUCLEOTIDE SEQUENCE [LARGE SCALE GENOMIC DNA]</scope>
    <source>
        <strain evidence="2">ATCC PRA-205</strain>
    </source>
</reference>
<feature type="compositionally biased region" description="Low complexity" evidence="1">
    <location>
        <begin position="353"/>
        <end position="392"/>
    </location>
</feature>
<feature type="region of interest" description="Disordered" evidence="1">
    <location>
        <begin position="1525"/>
        <end position="1560"/>
    </location>
</feature>
<feature type="compositionally biased region" description="Polar residues" evidence="1">
    <location>
        <begin position="210"/>
        <end position="219"/>
    </location>
</feature>
<feature type="compositionally biased region" description="Low complexity" evidence="1">
    <location>
        <begin position="1329"/>
        <end position="1348"/>
    </location>
</feature>
<gene>
    <name evidence="2" type="ORF">FOZ62_003862</name>
</gene>
<feature type="compositionally biased region" description="Basic residues" evidence="1">
    <location>
        <begin position="285"/>
        <end position="298"/>
    </location>
</feature>
<feature type="region of interest" description="Disordered" evidence="1">
    <location>
        <begin position="1072"/>
        <end position="1123"/>
    </location>
</feature>